<dbReference type="AlphaFoldDB" id="A0A8X7ZXC2"/>
<proteinExistence type="predicted"/>
<comment type="subcellular location">
    <subcellularLocation>
        <location evidence="1">Membrane</location>
        <topology evidence="1">Single-pass type I membrane protein</topology>
    </subcellularLocation>
</comment>
<protein>
    <recommendedName>
        <fullName evidence="4">Protein kinase domain-containing protein</fullName>
    </recommendedName>
</protein>
<evidence type="ECO:0008006" key="4">
    <source>
        <dbReference type="Google" id="ProtNLM"/>
    </source>
</evidence>
<gene>
    <name evidence="2" type="ORF">POTOM_015281</name>
</gene>
<dbReference type="Proteomes" id="UP000886885">
    <property type="component" value="Chromosome 4A"/>
</dbReference>
<keyword evidence="3" id="KW-1185">Reference proteome</keyword>
<comment type="caution">
    <text evidence="2">The sequence shown here is derived from an EMBL/GenBank/DDBJ whole genome shotgun (WGS) entry which is preliminary data.</text>
</comment>
<name>A0A8X7ZXC2_POPTO</name>
<evidence type="ECO:0000256" key="1">
    <source>
        <dbReference type="ARBA" id="ARBA00004479"/>
    </source>
</evidence>
<accession>A0A8X7ZXC2</accession>
<evidence type="ECO:0000313" key="2">
    <source>
        <dbReference type="EMBL" id="KAG6778918.1"/>
    </source>
</evidence>
<dbReference type="OrthoDB" id="851312at2759"/>
<evidence type="ECO:0000313" key="3">
    <source>
        <dbReference type="Proteomes" id="UP000886885"/>
    </source>
</evidence>
<dbReference type="EMBL" id="JAAWWB010000007">
    <property type="protein sequence ID" value="KAG6778918.1"/>
    <property type="molecule type" value="Genomic_DNA"/>
</dbReference>
<organism evidence="2 3">
    <name type="scientific">Populus tomentosa</name>
    <name type="common">Chinese white poplar</name>
    <dbReference type="NCBI Taxonomy" id="118781"/>
    <lineage>
        <taxon>Eukaryota</taxon>
        <taxon>Viridiplantae</taxon>
        <taxon>Streptophyta</taxon>
        <taxon>Embryophyta</taxon>
        <taxon>Tracheophyta</taxon>
        <taxon>Spermatophyta</taxon>
        <taxon>Magnoliopsida</taxon>
        <taxon>eudicotyledons</taxon>
        <taxon>Gunneridae</taxon>
        <taxon>Pentapetalae</taxon>
        <taxon>rosids</taxon>
        <taxon>fabids</taxon>
        <taxon>Malpighiales</taxon>
        <taxon>Salicaceae</taxon>
        <taxon>Saliceae</taxon>
        <taxon>Populus</taxon>
    </lineage>
</organism>
<dbReference type="GO" id="GO:0016020">
    <property type="term" value="C:membrane"/>
    <property type="evidence" value="ECO:0007669"/>
    <property type="project" value="UniProtKB-SubCell"/>
</dbReference>
<dbReference type="InterPro" id="IPR051824">
    <property type="entry name" value="LRR_Rcpt-Like_S/T_Kinase"/>
</dbReference>
<dbReference type="PANTHER" id="PTHR48006">
    <property type="entry name" value="LEUCINE-RICH REPEAT-CONTAINING PROTEIN DDB_G0281931-RELATED"/>
    <property type="match status" value="1"/>
</dbReference>
<reference evidence="2" key="1">
    <citation type="journal article" date="2020" name="bioRxiv">
        <title>Hybrid origin of Populus tomentosa Carr. identified through genome sequencing and phylogenomic analysis.</title>
        <authorList>
            <person name="An X."/>
            <person name="Gao K."/>
            <person name="Chen Z."/>
            <person name="Li J."/>
            <person name="Yang X."/>
            <person name="Yang X."/>
            <person name="Zhou J."/>
            <person name="Guo T."/>
            <person name="Zhao T."/>
            <person name="Huang S."/>
            <person name="Miao D."/>
            <person name="Khan W.U."/>
            <person name="Rao P."/>
            <person name="Ye M."/>
            <person name="Lei B."/>
            <person name="Liao W."/>
            <person name="Wang J."/>
            <person name="Ji L."/>
            <person name="Li Y."/>
            <person name="Guo B."/>
            <person name="Mustafa N.S."/>
            <person name="Li S."/>
            <person name="Yun Q."/>
            <person name="Keller S.R."/>
            <person name="Mao J."/>
            <person name="Zhang R."/>
            <person name="Strauss S.H."/>
        </authorList>
    </citation>
    <scope>NUCLEOTIDE SEQUENCE</scope>
    <source>
        <strain evidence="2">GM15</strain>
        <tissue evidence="2">Leaf</tissue>
    </source>
</reference>
<dbReference type="PANTHER" id="PTHR48006:SF44">
    <property type="entry name" value="PROTEIN KINASE DOMAIN-CONTAINING PROTEIN"/>
    <property type="match status" value="1"/>
</dbReference>
<sequence>MVFLQRIYAMRGYLTSKEDVYNFGVVALEIVNGKNGTKDRPNDESACLLDLAYVLQEKGEFISLVDPVLGYDYSVKQEMIILDLAMLCTDPSPPLRPAVSEVVKILATILQKGHQILLFLMVL</sequence>